<dbReference type="InParanoid" id="K2SPA1"/>
<reference evidence="1 2" key="1">
    <citation type="journal article" date="2012" name="BMC Genomics">
        <title>Tools to kill: Genome of one of the most destructive plant pathogenic fungi Macrophomina phaseolina.</title>
        <authorList>
            <person name="Islam M.S."/>
            <person name="Haque M.S."/>
            <person name="Islam M.M."/>
            <person name="Emdad E.M."/>
            <person name="Halim A."/>
            <person name="Hossen Q.M.M."/>
            <person name="Hossain M.Z."/>
            <person name="Ahmed B."/>
            <person name="Rahim S."/>
            <person name="Rahman M.S."/>
            <person name="Alam M.M."/>
            <person name="Hou S."/>
            <person name="Wan X."/>
            <person name="Saito J.A."/>
            <person name="Alam M."/>
        </authorList>
    </citation>
    <scope>NUCLEOTIDE SEQUENCE [LARGE SCALE GENOMIC DNA]</scope>
    <source>
        <strain evidence="1 2">MS6</strain>
    </source>
</reference>
<sequence>IINTKELAYTFLKIILGNYRLLKELILDKN</sequence>
<dbReference type="OrthoDB" id="10390154at2759"/>
<protein>
    <submittedName>
        <fullName evidence="1">Uncharacterized protein</fullName>
    </submittedName>
</protein>
<dbReference type="EMBL" id="AHHD01000202">
    <property type="protein sequence ID" value="EKG18570.1"/>
    <property type="molecule type" value="Genomic_DNA"/>
</dbReference>
<evidence type="ECO:0000313" key="2">
    <source>
        <dbReference type="Proteomes" id="UP000007129"/>
    </source>
</evidence>
<name>K2SPA1_MACPH</name>
<feature type="non-terminal residue" evidence="1">
    <location>
        <position position="1"/>
    </location>
</feature>
<dbReference type="HOGENOM" id="CLU_3371028_0_0_1"/>
<organism evidence="1 2">
    <name type="scientific">Macrophomina phaseolina (strain MS6)</name>
    <name type="common">Charcoal rot fungus</name>
    <dbReference type="NCBI Taxonomy" id="1126212"/>
    <lineage>
        <taxon>Eukaryota</taxon>
        <taxon>Fungi</taxon>
        <taxon>Dikarya</taxon>
        <taxon>Ascomycota</taxon>
        <taxon>Pezizomycotina</taxon>
        <taxon>Dothideomycetes</taxon>
        <taxon>Dothideomycetes incertae sedis</taxon>
        <taxon>Botryosphaeriales</taxon>
        <taxon>Botryosphaeriaceae</taxon>
        <taxon>Macrophomina</taxon>
    </lineage>
</organism>
<comment type="caution">
    <text evidence="1">The sequence shown here is derived from an EMBL/GenBank/DDBJ whole genome shotgun (WGS) entry which is preliminary data.</text>
</comment>
<dbReference type="VEuPathDB" id="FungiDB:MPH_04182"/>
<accession>K2SPA1</accession>
<proteinExistence type="predicted"/>
<gene>
    <name evidence="1" type="ORF">MPH_04182</name>
</gene>
<dbReference type="AlphaFoldDB" id="K2SPA1"/>
<evidence type="ECO:0000313" key="1">
    <source>
        <dbReference type="EMBL" id="EKG18570.1"/>
    </source>
</evidence>
<dbReference type="Proteomes" id="UP000007129">
    <property type="component" value="Unassembled WGS sequence"/>
</dbReference>